<dbReference type="PANTHER" id="PTHR30069:SF29">
    <property type="entry name" value="HEMOGLOBIN AND HEMOGLOBIN-HAPTOGLOBIN-BINDING PROTEIN 1-RELATED"/>
    <property type="match status" value="1"/>
</dbReference>
<dbReference type="STRING" id="1736674.APS56_12010"/>
<dbReference type="InterPro" id="IPR008969">
    <property type="entry name" value="CarboxyPept-like_regulatory"/>
</dbReference>
<evidence type="ECO:0000313" key="10">
    <source>
        <dbReference type="EMBL" id="ALJ05806.1"/>
    </source>
</evidence>
<dbReference type="InterPro" id="IPR037066">
    <property type="entry name" value="Plug_dom_sf"/>
</dbReference>
<keyword evidence="3 8" id="KW-1134">Transmembrane beta strand</keyword>
<dbReference type="Pfam" id="PF13715">
    <property type="entry name" value="CarbopepD_reg_2"/>
    <property type="match status" value="1"/>
</dbReference>
<dbReference type="GO" id="GO:0009279">
    <property type="term" value="C:cell outer membrane"/>
    <property type="evidence" value="ECO:0007669"/>
    <property type="project" value="UniProtKB-SubCell"/>
</dbReference>
<keyword evidence="7 8" id="KW-0998">Cell outer membrane</keyword>
<keyword evidence="5" id="KW-0732">Signal</keyword>
<keyword evidence="6 8" id="KW-0472">Membrane</keyword>
<dbReference type="Gene3D" id="2.40.170.20">
    <property type="entry name" value="TonB-dependent receptor, beta-barrel domain"/>
    <property type="match status" value="1"/>
</dbReference>
<dbReference type="SUPFAM" id="SSF49464">
    <property type="entry name" value="Carboxypeptidase regulatory domain-like"/>
    <property type="match status" value="1"/>
</dbReference>
<comment type="subcellular location">
    <subcellularLocation>
        <location evidence="1 8">Cell outer membrane</location>
        <topology evidence="1 8">Multi-pass membrane protein</topology>
    </subcellularLocation>
</comment>
<evidence type="ECO:0000256" key="3">
    <source>
        <dbReference type="ARBA" id="ARBA00022452"/>
    </source>
</evidence>
<dbReference type="Gene3D" id="2.170.130.10">
    <property type="entry name" value="TonB-dependent receptor, plug domain"/>
    <property type="match status" value="1"/>
</dbReference>
<evidence type="ECO:0000259" key="9">
    <source>
        <dbReference type="Pfam" id="PF07715"/>
    </source>
</evidence>
<feature type="domain" description="TonB-dependent receptor plug" evidence="9">
    <location>
        <begin position="123"/>
        <end position="227"/>
    </location>
</feature>
<keyword evidence="2 8" id="KW-0813">Transport</keyword>
<dbReference type="RefSeq" id="WP_054728457.1">
    <property type="nucleotide sequence ID" value="NZ_CP012898.1"/>
</dbReference>
<protein>
    <recommendedName>
        <fullName evidence="9">TonB-dependent receptor plug domain-containing protein</fullName>
    </recommendedName>
</protein>
<proteinExistence type="inferred from homology"/>
<evidence type="ECO:0000256" key="4">
    <source>
        <dbReference type="ARBA" id="ARBA00022692"/>
    </source>
</evidence>
<dbReference type="KEGG" id="ahz:APS56_12010"/>
<accession>A0A0N7HYP2</accession>
<sequence length="812" mass="91505">MNTKLIKNYFLLIFTILFVSSLEAQVVVSGIISDIKGKPIIGATVVIKNTNTGAITNDLGKFKIEKAPIGKLILQIHYLGFETKEVSILTQQNKPLEINIKLLNKNENLDEVIVKGKTKAAIKRDNPIKIEVIETQKFKMESASVIDLVNRTTGIKIRQSGGLGSAVKINLNGFQGDAIRVFKDGIPMDYLDGAYGVGFVPTNTLERVEVYKGVLPAELGSDALGGAVNMVSAANKPGSRLSSSYELASFNTHRATLNLNLTNKKNNVFVGLESFINYSDNNYEANVNYVDPDTRNEIPIEVDLFHNMFRQHYIEVYAGFKNRSWADELKLSVTNFKFHRENQFGQLMQYPVGASYNEQIGDFVPTIRYKKSLLKKKLLVDQFLTHSKVKRISVDTLNGSYDWLGKFTTNNESQEPGELGSPDFTTLDRYNMVSRTTFKYTINDKNSLTINAVYNSYSQEGSNPYGEYTEGENPVQLISLPANYDKFVSGLALDSRLFNNRIQNSLQFKYYYSKSSGRSVDDVTGLVSAEEVGANISNFGFGNSLRYKINNNIKTRISLEQATRLPTQSEIFGNGSTSIANLGLKPEQSLNANISVDITNNKNLSTGTNLFYRYSTNMIASTTSVTAISSVYENLEKVRGYGIELNSTYSFLKHFDITGNLTYQSFRQKGHQEGETNLLDDARVQNIPFFFSNLSASANFEKILRRKDKLKAYWYYSYIHPYYLNKIPKDLEADGFLGLFGKSGLTNTELYIPKQNMHTVGFVWLPNKEKQFSIGFEVKNLFDQLVFDNFKIQNAGRSFHMKLTYTIDFNPK</sequence>
<organism evidence="10 11">
    <name type="scientific">Pseudalgibacter alginicilyticus</name>
    <dbReference type="NCBI Taxonomy" id="1736674"/>
    <lineage>
        <taxon>Bacteria</taxon>
        <taxon>Pseudomonadati</taxon>
        <taxon>Bacteroidota</taxon>
        <taxon>Flavobacteriia</taxon>
        <taxon>Flavobacteriales</taxon>
        <taxon>Flavobacteriaceae</taxon>
        <taxon>Pseudalgibacter</taxon>
    </lineage>
</organism>
<dbReference type="Proteomes" id="UP000057981">
    <property type="component" value="Chromosome"/>
</dbReference>
<dbReference type="EMBL" id="CP012898">
    <property type="protein sequence ID" value="ALJ05806.1"/>
    <property type="molecule type" value="Genomic_DNA"/>
</dbReference>
<dbReference type="Gene3D" id="2.60.40.1120">
    <property type="entry name" value="Carboxypeptidase-like, regulatory domain"/>
    <property type="match status" value="1"/>
</dbReference>
<evidence type="ECO:0000313" key="11">
    <source>
        <dbReference type="Proteomes" id="UP000057981"/>
    </source>
</evidence>
<evidence type="ECO:0000256" key="8">
    <source>
        <dbReference type="PROSITE-ProRule" id="PRU01360"/>
    </source>
</evidence>
<gene>
    <name evidence="10" type="ORF">APS56_12010</name>
</gene>
<evidence type="ECO:0000256" key="7">
    <source>
        <dbReference type="ARBA" id="ARBA00023237"/>
    </source>
</evidence>
<evidence type="ECO:0000256" key="5">
    <source>
        <dbReference type="ARBA" id="ARBA00022729"/>
    </source>
</evidence>
<dbReference type="PANTHER" id="PTHR30069">
    <property type="entry name" value="TONB-DEPENDENT OUTER MEMBRANE RECEPTOR"/>
    <property type="match status" value="1"/>
</dbReference>
<dbReference type="GO" id="GO:0015344">
    <property type="term" value="F:siderophore uptake transmembrane transporter activity"/>
    <property type="evidence" value="ECO:0007669"/>
    <property type="project" value="TreeGrafter"/>
</dbReference>
<keyword evidence="11" id="KW-1185">Reference proteome</keyword>
<dbReference type="InterPro" id="IPR012910">
    <property type="entry name" value="Plug_dom"/>
</dbReference>
<comment type="similarity">
    <text evidence="8">Belongs to the TonB-dependent receptor family.</text>
</comment>
<keyword evidence="4 8" id="KW-0812">Transmembrane</keyword>
<dbReference type="InterPro" id="IPR039426">
    <property type="entry name" value="TonB-dep_rcpt-like"/>
</dbReference>
<evidence type="ECO:0000256" key="2">
    <source>
        <dbReference type="ARBA" id="ARBA00022448"/>
    </source>
</evidence>
<evidence type="ECO:0000256" key="6">
    <source>
        <dbReference type="ARBA" id="ARBA00023136"/>
    </source>
</evidence>
<name>A0A0N7HYP2_9FLAO</name>
<dbReference type="InterPro" id="IPR036942">
    <property type="entry name" value="Beta-barrel_TonB_sf"/>
</dbReference>
<dbReference type="Pfam" id="PF07715">
    <property type="entry name" value="Plug"/>
    <property type="match status" value="1"/>
</dbReference>
<dbReference type="SUPFAM" id="SSF56935">
    <property type="entry name" value="Porins"/>
    <property type="match status" value="1"/>
</dbReference>
<dbReference type="AlphaFoldDB" id="A0A0N7HYP2"/>
<evidence type="ECO:0000256" key="1">
    <source>
        <dbReference type="ARBA" id="ARBA00004571"/>
    </source>
</evidence>
<dbReference type="PROSITE" id="PS52016">
    <property type="entry name" value="TONB_DEPENDENT_REC_3"/>
    <property type="match status" value="1"/>
</dbReference>
<dbReference type="PATRIC" id="fig|1736674.3.peg.2462"/>
<dbReference type="GO" id="GO:0044718">
    <property type="term" value="P:siderophore transmembrane transport"/>
    <property type="evidence" value="ECO:0007669"/>
    <property type="project" value="TreeGrafter"/>
</dbReference>
<reference evidence="10 11" key="1">
    <citation type="submission" date="2015-10" db="EMBL/GenBank/DDBJ databases">
        <authorList>
            <person name="Gilbert D.G."/>
        </authorList>
    </citation>
    <scope>NUCLEOTIDE SEQUENCE [LARGE SCALE GENOMIC DNA]</scope>
    <source>
        <strain evidence="11">HZ-22</strain>
    </source>
</reference>